<comment type="function">
    <text evidence="8">Catalyzes the conversion of 1-hydroxy-2-methyl-2-(E)-butenyl 4-diphosphate (HMBPP) into a mixture of isopentenyl diphosphate (IPP) and dimethylallyl diphosphate (DMAPP). Acts in the terminal step of the DOXP/MEP pathway for isoprenoid precursor biosynthesis.</text>
</comment>
<dbReference type="PANTHER" id="PTHR31619">
    <property type="entry name" value="4-HYDROXY-3-METHYLBUT-2-ENYL DIPHOSPHATE REDUCTASE, CHLOROPLASTIC"/>
    <property type="match status" value="1"/>
</dbReference>
<dbReference type="Pfam" id="PF02401">
    <property type="entry name" value="LYTB"/>
    <property type="match status" value="1"/>
</dbReference>
<dbReference type="NCBIfam" id="NF009911">
    <property type="entry name" value="PRK13371.1"/>
    <property type="match status" value="1"/>
</dbReference>
<evidence type="ECO:0000313" key="9">
    <source>
        <dbReference type="EMBL" id="QSR87525.1"/>
    </source>
</evidence>
<keyword evidence="4 8" id="KW-0408">Iron</keyword>
<dbReference type="CDD" id="cd13944">
    <property type="entry name" value="lytB_ispH"/>
    <property type="match status" value="1"/>
</dbReference>
<feature type="active site" description="Proton donor" evidence="8">
    <location>
        <position position="183"/>
    </location>
</feature>
<evidence type="ECO:0000256" key="2">
    <source>
        <dbReference type="ARBA" id="ARBA00022723"/>
    </source>
</evidence>
<feature type="binding site" evidence="8">
    <location>
        <position position="181"/>
    </location>
    <ligand>
        <name>dimethylallyl diphosphate</name>
        <dbReference type="ChEBI" id="CHEBI:57623"/>
    </ligand>
</feature>
<feature type="binding site" evidence="8">
    <location>
        <position position="320"/>
    </location>
    <ligand>
        <name>(2E)-4-hydroxy-3-methylbut-2-enyl diphosphate</name>
        <dbReference type="ChEBI" id="CHEBI:128753"/>
    </ligand>
</feature>
<dbReference type="InterPro" id="IPR003451">
    <property type="entry name" value="LytB/IspH"/>
</dbReference>
<feature type="binding site" evidence="8">
    <location>
        <position position="92"/>
    </location>
    <ligand>
        <name>dimethylallyl diphosphate</name>
        <dbReference type="ChEBI" id="CHEBI:57623"/>
    </ligand>
</feature>
<dbReference type="GO" id="GO:0051745">
    <property type="term" value="F:4-hydroxy-3-methylbut-2-enyl diphosphate reductase activity"/>
    <property type="evidence" value="ECO:0007669"/>
    <property type="project" value="UniProtKB-EC"/>
</dbReference>
<feature type="binding site" evidence="8">
    <location>
        <position position="252"/>
    </location>
    <ligand>
        <name>(2E)-4-hydroxy-3-methylbut-2-enyl diphosphate</name>
        <dbReference type="ChEBI" id="CHEBI:128753"/>
    </ligand>
</feature>
<feature type="binding site" evidence="8">
    <location>
        <position position="181"/>
    </location>
    <ligand>
        <name>(2E)-4-hydroxy-3-methylbut-2-enyl diphosphate</name>
        <dbReference type="ChEBI" id="CHEBI:128753"/>
    </ligand>
</feature>
<keyword evidence="5 8" id="KW-0411">Iron-sulfur</keyword>
<dbReference type="Gene3D" id="3.40.50.11270">
    <property type="match status" value="1"/>
</dbReference>
<comment type="caution">
    <text evidence="8">Lacks conserved residue(s) required for the propagation of feature annotation.</text>
</comment>
<dbReference type="Gene3D" id="3.40.1010.20">
    <property type="entry name" value="4-hydroxy-3-methylbut-2-enyl diphosphate reductase, catalytic domain"/>
    <property type="match status" value="2"/>
</dbReference>
<comment type="catalytic activity">
    <reaction evidence="8">
        <text>dimethylallyl diphosphate + 2 oxidized [2Fe-2S]-[ferredoxin] + H2O = (2E)-4-hydroxy-3-methylbut-2-enyl diphosphate + 2 reduced [2Fe-2S]-[ferredoxin] + 2 H(+)</text>
        <dbReference type="Rhea" id="RHEA:24825"/>
        <dbReference type="Rhea" id="RHEA-COMP:10000"/>
        <dbReference type="Rhea" id="RHEA-COMP:10001"/>
        <dbReference type="ChEBI" id="CHEBI:15377"/>
        <dbReference type="ChEBI" id="CHEBI:15378"/>
        <dbReference type="ChEBI" id="CHEBI:33737"/>
        <dbReference type="ChEBI" id="CHEBI:33738"/>
        <dbReference type="ChEBI" id="CHEBI:57623"/>
        <dbReference type="ChEBI" id="CHEBI:128753"/>
        <dbReference type="EC" id="1.17.7.4"/>
    </reaction>
</comment>
<evidence type="ECO:0000256" key="7">
    <source>
        <dbReference type="ARBA" id="ARBA00046314"/>
    </source>
</evidence>
<comment type="similarity">
    <text evidence="8">Belongs to the IspH family.</text>
</comment>
<comment type="pathway">
    <text evidence="7 8">Isoprenoid biosynthesis; dimethylallyl diphosphate biosynthesis; dimethylallyl diphosphate from (2E)-4-hydroxy-3-methylbutenyl diphosphate: step 1/1.</text>
</comment>
<feature type="binding site" evidence="8">
    <location>
        <position position="322"/>
    </location>
    <ligand>
        <name>isopentenyl diphosphate</name>
        <dbReference type="ChEBI" id="CHEBI:128769"/>
    </ligand>
</feature>
<protein>
    <recommendedName>
        <fullName evidence="8">4-hydroxy-3-methylbut-2-enyl diphosphate reductase</fullName>
        <shortName evidence="8">HMBPP reductase</shortName>
        <ecNumber evidence="8">1.17.7.4</ecNumber>
    </recommendedName>
</protein>
<feature type="binding site" evidence="8">
    <location>
        <position position="181"/>
    </location>
    <ligand>
        <name>isopentenyl diphosphate</name>
        <dbReference type="ChEBI" id="CHEBI:128769"/>
    </ligand>
</feature>
<feature type="binding site" evidence="8">
    <location>
        <position position="92"/>
    </location>
    <ligand>
        <name>isopentenyl diphosphate</name>
        <dbReference type="ChEBI" id="CHEBI:128769"/>
    </ligand>
</feature>
<dbReference type="Proteomes" id="UP000663088">
    <property type="component" value="Chromosome"/>
</dbReference>
<keyword evidence="2 8" id="KW-0479">Metal-binding</keyword>
<keyword evidence="8" id="KW-0414">Isoprene biosynthesis</keyword>
<dbReference type="RefSeq" id="WP_206847972.1">
    <property type="nucleotide sequence ID" value="NZ_CP065956.1"/>
</dbReference>
<dbReference type="EC" id="1.17.7.4" evidence="8"/>
<feature type="binding site" evidence="8">
    <location>
        <position position="92"/>
    </location>
    <ligand>
        <name>(2E)-4-hydroxy-3-methylbut-2-enyl diphosphate</name>
        <dbReference type="ChEBI" id="CHEBI:128753"/>
    </ligand>
</feature>
<feature type="binding site" evidence="8">
    <location>
        <position position="320"/>
    </location>
    <ligand>
        <name>isopentenyl diphosphate</name>
        <dbReference type="ChEBI" id="CHEBI:128769"/>
    </ligand>
</feature>
<dbReference type="HAMAP" id="MF_00191">
    <property type="entry name" value="IspH"/>
    <property type="match status" value="1"/>
</dbReference>
<sequence length="419" mass="47004">MAEKIQQKPLKVNLRTPEVMNLVKAEVEKHYRSPLVDYLKTTGGSLSGGGITVKLAKAFGFCYGVERAIDLAYATTKVFPTKRIFLLGEIIHNPEVNDQLTAMGIKRLQAVEGRYFLDGLTADDVVIIPAFGAEVETMKRIQQIGCQIVDTTCGDVMTVWKRVRQYRKEGATSIIHGKAWHEETKATASRAIGEDGNGHYLVVYNLEETDYVCNYIRNGGDKKEFLEKFKGAVSPGFDPDIHLCHVGVANQTTMMRGETEEVQRRICKAIEDRYGKENLHKHFRFFDTICGATQERQDALLDMLDKEKLDLLIVVGGYNSSNTSHLAEIGESRLPTYFIKNAEKLISTRQIQHWDLHKGQEVITEGWLKEGEINVGITAGASCPNNLIEETIQRLFELRGIGVETLLANHSMKNEIVKG</sequence>
<feature type="binding site" evidence="8">
    <location>
        <position position="290"/>
    </location>
    <ligand>
        <name>[4Fe-4S] cluster</name>
        <dbReference type="ChEBI" id="CHEBI:49883"/>
    </ligand>
</feature>
<keyword evidence="10" id="KW-1185">Reference proteome</keyword>
<comment type="catalytic activity">
    <reaction evidence="8">
        <text>isopentenyl diphosphate + 2 oxidized [2Fe-2S]-[ferredoxin] + H2O = (2E)-4-hydroxy-3-methylbut-2-enyl diphosphate + 2 reduced [2Fe-2S]-[ferredoxin] + 2 H(+)</text>
        <dbReference type="Rhea" id="RHEA:24488"/>
        <dbReference type="Rhea" id="RHEA-COMP:10000"/>
        <dbReference type="Rhea" id="RHEA-COMP:10001"/>
        <dbReference type="ChEBI" id="CHEBI:15377"/>
        <dbReference type="ChEBI" id="CHEBI:15378"/>
        <dbReference type="ChEBI" id="CHEBI:33737"/>
        <dbReference type="ChEBI" id="CHEBI:33738"/>
        <dbReference type="ChEBI" id="CHEBI:128753"/>
        <dbReference type="ChEBI" id="CHEBI:128769"/>
        <dbReference type="EC" id="1.17.7.4"/>
    </reaction>
</comment>
<proteinExistence type="inferred from homology"/>
<feature type="binding site" evidence="8">
    <location>
        <position position="382"/>
    </location>
    <ligand>
        <name>dimethylallyl diphosphate</name>
        <dbReference type="ChEBI" id="CHEBI:57623"/>
    </ligand>
</feature>
<dbReference type="EMBL" id="CP065956">
    <property type="protein sequence ID" value="QSR87525.1"/>
    <property type="molecule type" value="Genomic_DNA"/>
</dbReference>
<dbReference type="PANTHER" id="PTHR31619:SF5">
    <property type="entry name" value="4-HYDROXY-3-METHYLBUT-2-ENYL DIPHOSPHATE REDUCTASE, CHLOROPLASTIC"/>
    <property type="match status" value="1"/>
</dbReference>
<dbReference type="NCBIfam" id="TIGR00216">
    <property type="entry name" value="ispH_lytB"/>
    <property type="match status" value="1"/>
</dbReference>
<evidence type="ECO:0000256" key="4">
    <source>
        <dbReference type="ARBA" id="ARBA00023004"/>
    </source>
</evidence>
<name>A0ABX7PWX9_9BACT</name>
<comment type="cofactor">
    <cofactor evidence="8">
        <name>[4Fe-4S] cluster</name>
        <dbReference type="ChEBI" id="CHEBI:49883"/>
    </cofactor>
    <text evidence="8">Binds 1 [4Fe-4S] cluster per subunit.</text>
</comment>
<feature type="binding site" evidence="8">
    <location>
        <position position="321"/>
    </location>
    <ligand>
        <name>isopentenyl diphosphate</name>
        <dbReference type="ChEBI" id="CHEBI:128769"/>
    </ligand>
</feature>
<feature type="binding site" evidence="8">
    <location>
        <position position="382"/>
    </location>
    <ligand>
        <name>isopentenyl diphosphate</name>
        <dbReference type="ChEBI" id="CHEBI:128769"/>
    </ligand>
</feature>
<feature type="binding site" evidence="8">
    <location>
        <position position="322"/>
    </location>
    <ligand>
        <name>(2E)-4-hydroxy-3-methylbut-2-enyl diphosphate</name>
        <dbReference type="ChEBI" id="CHEBI:128753"/>
    </ligand>
</feature>
<feature type="binding site" evidence="8">
    <location>
        <position position="153"/>
    </location>
    <ligand>
        <name>[4Fe-4S] cluster</name>
        <dbReference type="ChEBI" id="CHEBI:49883"/>
    </ligand>
</feature>
<reference evidence="9 10" key="1">
    <citation type="submission" date="2020-12" db="EMBL/GenBank/DDBJ databases">
        <authorList>
            <person name="Awala S.I."/>
            <person name="Gwak J.-H."/>
            <person name="Kim S.-J."/>
            <person name="Rhee S.-K."/>
        </authorList>
    </citation>
    <scope>NUCLEOTIDE SEQUENCE [LARGE SCALE GENOMIC DNA]</scope>
    <source>
        <strain evidence="9 10">IT5</strain>
    </source>
</reference>
<feature type="binding site" evidence="8">
    <location>
        <position position="320"/>
    </location>
    <ligand>
        <name>dimethylallyl diphosphate</name>
        <dbReference type="ChEBI" id="CHEBI:57623"/>
    </ligand>
</feature>
<evidence type="ECO:0000256" key="1">
    <source>
        <dbReference type="ARBA" id="ARBA00022485"/>
    </source>
</evidence>
<keyword evidence="3 8" id="KW-0560">Oxidoreductase</keyword>
<evidence type="ECO:0000256" key="8">
    <source>
        <dbReference type="HAMAP-Rule" id="MF_00191"/>
    </source>
</evidence>
<comment type="pathway">
    <text evidence="6 8">Isoprenoid biosynthesis; isopentenyl diphosphate biosynthesis via DXP pathway; isopentenyl diphosphate from 1-deoxy-D-xylulose 5-phosphate: step 6/6.</text>
</comment>
<evidence type="ECO:0000256" key="6">
    <source>
        <dbReference type="ARBA" id="ARBA00046313"/>
    </source>
</evidence>
<organism evidence="9 10">
    <name type="scientific">Candidatus Methylacidiphilum infernorum</name>
    <dbReference type="NCBI Taxonomy" id="511746"/>
    <lineage>
        <taxon>Bacteria</taxon>
        <taxon>Pseudomonadati</taxon>
        <taxon>Verrucomicrobiota</taxon>
        <taxon>Methylacidiphilae</taxon>
        <taxon>Methylacidiphilales</taxon>
        <taxon>Methylacidiphilaceae</taxon>
        <taxon>Methylacidiphilum (ex Ratnadevi et al. 2023)</taxon>
    </lineage>
</organism>
<accession>A0ABX7PWX9</accession>
<evidence type="ECO:0000313" key="10">
    <source>
        <dbReference type="Proteomes" id="UP000663088"/>
    </source>
</evidence>
<gene>
    <name evidence="8" type="primary">ispH</name>
    <name evidence="9" type="ORF">EM20IM_04170</name>
</gene>
<feature type="binding site" evidence="8">
    <location>
        <position position="322"/>
    </location>
    <ligand>
        <name>dimethylallyl diphosphate</name>
        <dbReference type="ChEBI" id="CHEBI:57623"/>
    </ligand>
</feature>
<feature type="binding site" evidence="8">
    <location>
        <position position="382"/>
    </location>
    <ligand>
        <name>(2E)-4-hydroxy-3-methylbut-2-enyl diphosphate</name>
        <dbReference type="ChEBI" id="CHEBI:128753"/>
    </ligand>
</feature>
<evidence type="ECO:0000256" key="3">
    <source>
        <dbReference type="ARBA" id="ARBA00023002"/>
    </source>
</evidence>
<evidence type="ECO:0000256" key="5">
    <source>
        <dbReference type="ARBA" id="ARBA00023014"/>
    </source>
</evidence>
<keyword evidence="1 8" id="KW-0004">4Fe-4S</keyword>
<feature type="binding site" evidence="8">
    <location>
        <position position="62"/>
    </location>
    <ligand>
        <name>[4Fe-4S] cluster</name>
        <dbReference type="ChEBI" id="CHEBI:49883"/>
    </ligand>
</feature>
<feature type="binding site" evidence="8">
    <location>
        <position position="321"/>
    </location>
    <ligand>
        <name>(2E)-4-hydroxy-3-methylbut-2-enyl diphosphate</name>
        <dbReference type="ChEBI" id="CHEBI:128753"/>
    </ligand>
</feature>
<feature type="binding site" evidence="8">
    <location>
        <position position="321"/>
    </location>
    <ligand>
        <name>dimethylallyl diphosphate</name>
        <dbReference type="ChEBI" id="CHEBI:57623"/>
    </ligand>
</feature>